<gene>
    <name evidence="2" type="ORF">CLODIP_2_CD10854</name>
</gene>
<feature type="compositionally biased region" description="Acidic residues" evidence="1">
    <location>
        <begin position="74"/>
        <end position="83"/>
    </location>
</feature>
<protein>
    <submittedName>
        <fullName evidence="2">Uncharacterized protein</fullName>
    </submittedName>
</protein>
<comment type="caution">
    <text evidence="2">The sequence shown here is derived from an EMBL/GenBank/DDBJ whole genome shotgun (WGS) entry which is preliminary data.</text>
</comment>
<dbReference type="AlphaFoldDB" id="A0A8S1E5A6"/>
<evidence type="ECO:0000313" key="2">
    <source>
        <dbReference type="EMBL" id="CAB3388123.1"/>
    </source>
</evidence>
<dbReference type="InterPro" id="IPR013083">
    <property type="entry name" value="Znf_RING/FYVE/PHD"/>
</dbReference>
<dbReference type="Gene3D" id="3.30.40.10">
    <property type="entry name" value="Zinc/RING finger domain, C3HC4 (zinc finger)"/>
    <property type="match status" value="1"/>
</dbReference>
<keyword evidence="3" id="KW-1185">Reference proteome</keyword>
<evidence type="ECO:0000313" key="3">
    <source>
        <dbReference type="Proteomes" id="UP000494165"/>
    </source>
</evidence>
<name>A0A8S1E5A6_9INSE</name>
<dbReference type="PANTHER" id="PTHR46579">
    <property type="entry name" value="F5/8 TYPE C DOMAIN-CONTAINING PROTEIN-RELATED"/>
    <property type="match status" value="1"/>
</dbReference>
<accession>A0A8S1E5A6</accession>
<evidence type="ECO:0000256" key="1">
    <source>
        <dbReference type="SAM" id="MobiDB-lite"/>
    </source>
</evidence>
<dbReference type="EMBL" id="CADEPI010000697">
    <property type="protein sequence ID" value="CAB3388123.1"/>
    <property type="molecule type" value="Genomic_DNA"/>
</dbReference>
<reference evidence="2 3" key="1">
    <citation type="submission" date="2020-04" db="EMBL/GenBank/DDBJ databases">
        <authorList>
            <person name="Alioto T."/>
            <person name="Alioto T."/>
            <person name="Gomez Garrido J."/>
        </authorList>
    </citation>
    <scope>NUCLEOTIDE SEQUENCE [LARGE SCALE GENOMIC DNA]</scope>
</reference>
<dbReference type="OrthoDB" id="8194903at2759"/>
<feature type="compositionally biased region" description="Polar residues" evidence="1">
    <location>
        <begin position="56"/>
        <end position="73"/>
    </location>
</feature>
<sequence>MDVDPTPSSSLLSSLAAGDEIIEISPNSAEQPLILDFGRDDGNLSDEGDDQRQSNEMEGNENQVSNPQIQETSESGEDTDDLEFEHLEDHGWSSDNNNEAESDTNDAFADPSCNEDDDICQPYKNLPQDEIFPGGPSVADLTLAMMAVMIKHNTTDSLKKDIFGCLNVMLKTTAFPENQYHLKKLYKPATDSMTLHVFCKTCLNYVGKSGAQCLNCGKEVKKSEKEENFFYSASLKSNFRKLNERKSKEYNGLFEEKPRETIEQEEKGFKDVADGSVHAELRGQFGDDINTYNIFCDAAPAFESSRKSIFALMVSPNWLKDTERFRHVSLNTVWVGRKEPPMEVVLKPFVTDASKLAQNGFKWLDHLGREQRTTVVPLVAVADTVARSKILSSSVHNAPYGCPWCYHPNDAEGQAFNRYTHREPNPMLRSQETWEQDLKKALETGNPCRGVAKESILSEIPGFKIPESVGVEQMHAGDVGHTKTTLKIWTRDFTQRNYYIYTPTKRALLNKFVSNIRLPSLSNARLLSSFTEFRSWKASQARIWTVHLSVPLLLEVQKAEHVAVWARFVAGYWLLNQDCVFEGDLIQAQAYLDEHSKAYEYLYGPQTMTSNLHQTTHWPVAVTRLGPLHKYSAYMFEGKFPSLKRDISSSKATAQQIMERSLMREALPIVADQVFKNKKKSSTLCTKSLT</sequence>
<feature type="region of interest" description="Disordered" evidence="1">
    <location>
        <begin position="23"/>
        <end position="114"/>
    </location>
</feature>
<organism evidence="2 3">
    <name type="scientific">Cloeon dipterum</name>
    <dbReference type="NCBI Taxonomy" id="197152"/>
    <lineage>
        <taxon>Eukaryota</taxon>
        <taxon>Metazoa</taxon>
        <taxon>Ecdysozoa</taxon>
        <taxon>Arthropoda</taxon>
        <taxon>Hexapoda</taxon>
        <taxon>Insecta</taxon>
        <taxon>Pterygota</taxon>
        <taxon>Palaeoptera</taxon>
        <taxon>Ephemeroptera</taxon>
        <taxon>Pisciforma</taxon>
        <taxon>Baetidae</taxon>
        <taxon>Cloeon</taxon>
    </lineage>
</organism>
<dbReference type="Proteomes" id="UP000494165">
    <property type="component" value="Unassembled WGS sequence"/>
</dbReference>
<proteinExistence type="predicted"/>
<dbReference type="PANTHER" id="PTHR46579:SF1">
    <property type="entry name" value="F5_8 TYPE C DOMAIN-CONTAINING PROTEIN"/>
    <property type="match status" value="1"/>
</dbReference>